<organism evidence="2 3">
    <name type="scientific">Methylophilus glucosoxydans</name>
    <dbReference type="NCBI Taxonomy" id="752553"/>
    <lineage>
        <taxon>Bacteria</taxon>
        <taxon>Pseudomonadati</taxon>
        <taxon>Pseudomonadota</taxon>
        <taxon>Betaproteobacteria</taxon>
        <taxon>Nitrosomonadales</taxon>
        <taxon>Methylophilaceae</taxon>
        <taxon>Methylophilus</taxon>
    </lineage>
</organism>
<keyword evidence="3" id="KW-1185">Reference proteome</keyword>
<proteinExistence type="predicted"/>
<dbReference type="InterPro" id="IPR010982">
    <property type="entry name" value="Lambda_DNA-bd_dom_sf"/>
</dbReference>
<evidence type="ECO:0000313" key="2">
    <source>
        <dbReference type="EMBL" id="MFD0929126.1"/>
    </source>
</evidence>
<comment type="caution">
    <text evidence="2">The sequence shown here is derived from an EMBL/GenBank/DDBJ whole genome shotgun (WGS) entry which is preliminary data.</text>
</comment>
<accession>A0ABW3GK31</accession>
<dbReference type="EMBL" id="JBHTJW010000002">
    <property type="protein sequence ID" value="MFD0929126.1"/>
    <property type="molecule type" value="Genomic_DNA"/>
</dbReference>
<name>A0ABW3GK31_9PROT</name>
<dbReference type="SMART" id="SM00530">
    <property type="entry name" value="HTH_XRE"/>
    <property type="match status" value="1"/>
</dbReference>
<protein>
    <submittedName>
        <fullName evidence="2">Helix-turn-helix domain-containing protein</fullName>
    </submittedName>
</protein>
<dbReference type="Proteomes" id="UP001597106">
    <property type="component" value="Unassembled WGS sequence"/>
</dbReference>
<gene>
    <name evidence="2" type="ORF">ACFQ1T_04960</name>
</gene>
<dbReference type="Gene3D" id="1.10.260.40">
    <property type="entry name" value="lambda repressor-like DNA-binding domains"/>
    <property type="match status" value="1"/>
</dbReference>
<dbReference type="CDD" id="cd00093">
    <property type="entry name" value="HTH_XRE"/>
    <property type="match status" value="1"/>
</dbReference>
<sequence>MTPFSIALKEIRSSRDLKQRKCAEIIGWEPSYLSSLETGYRPPPQTKGINHLVKKLGLSIEEAQMIREAADRSREVLKIPRQIDLKKREALLRFAEYLPRMTQDELAIISLTLNISAKTQWEEHKM</sequence>
<evidence type="ECO:0000313" key="3">
    <source>
        <dbReference type="Proteomes" id="UP001597106"/>
    </source>
</evidence>
<dbReference type="SUPFAM" id="SSF47413">
    <property type="entry name" value="lambda repressor-like DNA-binding domains"/>
    <property type="match status" value="1"/>
</dbReference>
<dbReference type="RefSeq" id="WP_379074511.1">
    <property type="nucleotide sequence ID" value="NZ_JBHTJW010000002.1"/>
</dbReference>
<feature type="domain" description="HTH cro/C1-type" evidence="1">
    <location>
        <begin position="8"/>
        <end position="63"/>
    </location>
</feature>
<evidence type="ECO:0000259" key="1">
    <source>
        <dbReference type="PROSITE" id="PS50943"/>
    </source>
</evidence>
<dbReference type="InterPro" id="IPR001387">
    <property type="entry name" value="Cro/C1-type_HTH"/>
</dbReference>
<reference evidence="3" key="1">
    <citation type="journal article" date="2019" name="Int. J. Syst. Evol. Microbiol.">
        <title>The Global Catalogue of Microorganisms (GCM) 10K type strain sequencing project: providing services to taxonomists for standard genome sequencing and annotation.</title>
        <authorList>
            <consortium name="The Broad Institute Genomics Platform"/>
            <consortium name="The Broad Institute Genome Sequencing Center for Infectious Disease"/>
            <person name="Wu L."/>
            <person name="Ma J."/>
        </authorList>
    </citation>
    <scope>NUCLEOTIDE SEQUENCE [LARGE SCALE GENOMIC DNA]</scope>
    <source>
        <strain evidence="3">CCUG 59685</strain>
    </source>
</reference>
<dbReference type="PROSITE" id="PS50943">
    <property type="entry name" value="HTH_CROC1"/>
    <property type="match status" value="1"/>
</dbReference>